<dbReference type="SUPFAM" id="SSF51197">
    <property type="entry name" value="Clavaminate synthase-like"/>
    <property type="match status" value="1"/>
</dbReference>
<organism evidence="2 3">
    <name type="scientific">Paraburkholderia sartisoli</name>
    <dbReference type="NCBI Taxonomy" id="83784"/>
    <lineage>
        <taxon>Bacteria</taxon>
        <taxon>Pseudomonadati</taxon>
        <taxon>Pseudomonadota</taxon>
        <taxon>Betaproteobacteria</taxon>
        <taxon>Burkholderiales</taxon>
        <taxon>Burkholderiaceae</taxon>
        <taxon>Paraburkholderia</taxon>
    </lineage>
</organism>
<evidence type="ECO:0000313" key="2">
    <source>
        <dbReference type="EMBL" id="SEA63984.1"/>
    </source>
</evidence>
<protein>
    <submittedName>
        <fullName evidence="2">Phytanoyl-CoA dioxygenase (PhyH)</fullName>
    </submittedName>
</protein>
<comment type="cofactor">
    <cofactor evidence="1">
        <name>Fe(2+)</name>
        <dbReference type="ChEBI" id="CHEBI:29033"/>
    </cofactor>
</comment>
<dbReference type="AlphaFoldDB" id="A0A1H4CUF9"/>
<evidence type="ECO:0000313" key="3">
    <source>
        <dbReference type="Proteomes" id="UP000198638"/>
    </source>
</evidence>
<dbReference type="STRING" id="83784.SAMN05192564_102495"/>
<name>A0A1H4CUF9_9BURK</name>
<gene>
    <name evidence="2" type="ORF">SAMN05192564_102495</name>
</gene>
<keyword evidence="2" id="KW-0223">Dioxygenase</keyword>
<evidence type="ECO:0000256" key="1">
    <source>
        <dbReference type="ARBA" id="ARBA00001954"/>
    </source>
</evidence>
<proteinExistence type="predicted"/>
<reference evidence="3" key="1">
    <citation type="submission" date="2016-10" db="EMBL/GenBank/DDBJ databases">
        <authorList>
            <person name="Varghese N."/>
            <person name="Submissions S."/>
        </authorList>
    </citation>
    <scope>NUCLEOTIDE SEQUENCE [LARGE SCALE GENOMIC DNA]</scope>
    <source>
        <strain evidence="3">LMG 24000</strain>
    </source>
</reference>
<dbReference type="Pfam" id="PF05721">
    <property type="entry name" value="PhyH"/>
    <property type="match status" value="1"/>
</dbReference>
<keyword evidence="3" id="KW-1185">Reference proteome</keyword>
<keyword evidence="2" id="KW-0560">Oxidoreductase</keyword>
<dbReference type="OrthoDB" id="9796766at2"/>
<sequence>MEKEAVVNSVDSSAATADGIVEALTHGPGAIRIRGLFSEAQIAEARRVVMAHSEDHAQTVTHFQGQAAEEQRLHLQRRVWNLLAKGDVFSQMSEQPLIVDAMRRFLGSDFIMGSIAANRILPDGPGQEPHIDYPYWDFHAPDSFPLAINTSFPLNAQVTIPLDPFTAQTGATAFVPHTQHELRYPAEADGFFERCERMEAEPGDAIVFFGATWHCAMPNRSAQDRSAVLIQYLPKFVKPMEDLRAMAGEAFVRRASPVMRQLLGMHYPYPQNLEEITVATNAEGRRNAMR</sequence>
<dbReference type="PANTHER" id="PTHR20883:SF48">
    <property type="entry name" value="ECTOINE DIOXYGENASE"/>
    <property type="match status" value="1"/>
</dbReference>
<dbReference type="InterPro" id="IPR008775">
    <property type="entry name" value="Phytyl_CoA_dOase-like"/>
</dbReference>
<dbReference type="PANTHER" id="PTHR20883">
    <property type="entry name" value="PHYTANOYL-COA DIOXYGENASE DOMAIN CONTAINING 1"/>
    <property type="match status" value="1"/>
</dbReference>
<dbReference type="EMBL" id="FNRQ01000002">
    <property type="protein sequence ID" value="SEA63984.1"/>
    <property type="molecule type" value="Genomic_DNA"/>
</dbReference>
<dbReference type="Proteomes" id="UP000198638">
    <property type="component" value="Unassembled WGS sequence"/>
</dbReference>
<dbReference type="GO" id="GO:0016706">
    <property type="term" value="F:2-oxoglutarate-dependent dioxygenase activity"/>
    <property type="evidence" value="ECO:0007669"/>
    <property type="project" value="UniProtKB-ARBA"/>
</dbReference>
<dbReference type="Gene3D" id="2.60.120.620">
    <property type="entry name" value="q2cbj1_9rhob like domain"/>
    <property type="match status" value="1"/>
</dbReference>
<accession>A0A1H4CUF9</accession>
<dbReference type="GO" id="GO:0005506">
    <property type="term" value="F:iron ion binding"/>
    <property type="evidence" value="ECO:0007669"/>
    <property type="project" value="UniProtKB-ARBA"/>
</dbReference>